<feature type="compositionally biased region" description="Basic residues" evidence="16">
    <location>
        <begin position="674"/>
        <end position="693"/>
    </location>
</feature>
<keyword evidence="8" id="KW-0949">S-adenosyl-L-methionine</keyword>
<dbReference type="PROSITE" id="PS51570">
    <property type="entry name" value="SAM_MT43_SUVAR420_2"/>
    <property type="match status" value="1"/>
</dbReference>
<dbReference type="Gene3D" id="1.10.10.1700">
    <property type="entry name" value="Histone-lysine N-methyltransferase"/>
    <property type="match status" value="1"/>
</dbReference>
<dbReference type="InterPro" id="IPR001214">
    <property type="entry name" value="SET_dom"/>
</dbReference>
<evidence type="ECO:0000256" key="7">
    <source>
        <dbReference type="ARBA" id="ARBA00022679"/>
    </source>
</evidence>
<dbReference type="GO" id="GO:0005694">
    <property type="term" value="C:chromosome"/>
    <property type="evidence" value="ECO:0007669"/>
    <property type="project" value="UniProtKB-SubCell"/>
</dbReference>
<dbReference type="AlphaFoldDB" id="A0A0C9QZB9"/>
<evidence type="ECO:0000256" key="8">
    <source>
        <dbReference type="ARBA" id="ARBA00022691"/>
    </source>
</evidence>
<feature type="region of interest" description="Disordered" evidence="16">
    <location>
        <begin position="367"/>
        <end position="473"/>
    </location>
</feature>
<evidence type="ECO:0000256" key="3">
    <source>
        <dbReference type="ARBA" id="ARBA00012188"/>
    </source>
</evidence>
<feature type="compositionally biased region" description="Polar residues" evidence="16">
    <location>
        <begin position="396"/>
        <end position="409"/>
    </location>
</feature>
<dbReference type="SUPFAM" id="SSF82199">
    <property type="entry name" value="SET domain"/>
    <property type="match status" value="1"/>
</dbReference>
<feature type="region of interest" description="Disordered" evidence="16">
    <location>
        <begin position="295"/>
        <end position="318"/>
    </location>
</feature>
<evidence type="ECO:0000256" key="16">
    <source>
        <dbReference type="SAM" id="MobiDB-lite"/>
    </source>
</evidence>
<evidence type="ECO:0000259" key="17">
    <source>
        <dbReference type="PROSITE" id="PS50280"/>
    </source>
</evidence>
<dbReference type="InterPro" id="IPR044426">
    <property type="entry name" value="Suv4-20_SET"/>
</dbReference>
<evidence type="ECO:0000256" key="12">
    <source>
        <dbReference type="ARBA" id="ARBA00023242"/>
    </source>
</evidence>
<dbReference type="GO" id="GO:0140941">
    <property type="term" value="F:histone H4K20me methyltransferase activity"/>
    <property type="evidence" value="ECO:0007669"/>
    <property type="project" value="UniProtKB-EC"/>
</dbReference>
<feature type="compositionally biased region" description="Polar residues" evidence="16">
    <location>
        <begin position="552"/>
        <end position="563"/>
    </location>
</feature>
<dbReference type="InterPro" id="IPR041938">
    <property type="entry name" value="Hist-Lys_N-MTase_N"/>
</dbReference>
<sequence>MVVDSLSVQGSATTVRKHERRLGGMVGNKMQPNGNAGGGMTPKELCDNDDLATSLVLDPYLGFVTHKMNIRYRPLKANKDELRKIITDFIQTQNYEKTYKKLMGGDWGARLPHTKSKQQQINLQGHVYRYLRVFDKDSGFAIEPCYRYSLEGQKGAKICATRKWLKHDKIPCLVGCIAELSEKEEAALLHPGKNDFSVMFSCRKNCAQLWLGPAAYINHDCRANCKFVATGRDTACVKVLRDIEVGEEITCFYGEDFFGDGNCFCECETCERRGTGAFASQKPGDELSTGYRLRETDNRINRTKHRQQPPSSNKQVDSALTERNAVLGNAVAPQSLSMKELRRKGLTKYDAELLIAQGCRFSDIAQQQPLDDSSAPRAQTPMGVTRSLRNKPKPEANNNTGGVKNQSLRASRLQKRTETKRTRASVDERPAPLADNNRDTDVSHHKSDYDRINLRFSDESKENPGDSRIDGKIPRSCSVLERPDFDDMDSMNSKSEVTDLIVEKELEESTWRAPATVSLNGLSKRRKSMQSCGDSRDIEHRKSPAHGETPRKSSFGQEGQTVSPVEEELNAAKTAPNESEFSKGFNGMHPAKKSLEKMEVQEDCTRIIEEKCLEIRREVDGILGSGENYDGNFSDRCENVEGKDSSSNKSEDSRSLTLKRSEETPELLQQATPKSRRRNKRCRGGVTKSRKRKLIADIETNGGEGDKGRGRAGKGNGRLTRSSRRDQKVTSVVGAGDDDSGIQGDIYEFNEKEGTLEVEEKEADDSESRLQEFSKLEAPVLVAEEPWPTKEETRHSREPSFESMENQDSSNVEGILKKPHPPPESCHWQAETRCRECPITPERPGGRLKLTLRMKRSPILDDVVESGTSLSEDSYEPEYEVLRVEGVESSRRKKKHKTRDRERRHKRREIHLDPPPPPMKRLRLIFGNETHTIDLPHS</sequence>
<dbReference type="CTD" id="31015"/>
<feature type="region of interest" description="Disordered" evidence="16">
    <location>
        <begin position="623"/>
        <end position="827"/>
    </location>
</feature>
<dbReference type="KEGG" id="fas:105263324"/>
<evidence type="ECO:0000313" key="20">
    <source>
        <dbReference type="RefSeq" id="XP_011297760.1"/>
    </source>
</evidence>
<dbReference type="Pfam" id="PF00856">
    <property type="entry name" value="SET"/>
    <property type="match status" value="1"/>
</dbReference>
<organism evidence="18">
    <name type="scientific">Fopius arisanus</name>
    <dbReference type="NCBI Taxonomy" id="64838"/>
    <lineage>
        <taxon>Eukaryota</taxon>
        <taxon>Metazoa</taxon>
        <taxon>Ecdysozoa</taxon>
        <taxon>Arthropoda</taxon>
        <taxon>Hexapoda</taxon>
        <taxon>Insecta</taxon>
        <taxon>Pterygota</taxon>
        <taxon>Neoptera</taxon>
        <taxon>Endopterygota</taxon>
        <taxon>Hymenoptera</taxon>
        <taxon>Apocrita</taxon>
        <taxon>Ichneumonoidea</taxon>
        <taxon>Braconidae</taxon>
        <taxon>Opiinae</taxon>
        <taxon>Fopius</taxon>
    </lineage>
</organism>
<feature type="compositionally biased region" description="Polar residues" evidence="16">
    <location>
        <begin position="308"/>
        <end position="318"/>
    </location>
</feature>
<evidence type="ECO:0000256" key="4">
    <source>
        <dbReference type="ARBA" id="ARBA00022454"/>
    </source>
</evidence>
<dbReference type="PANTHER" id="PTHR12977:SF4">
    <property type="entry name" value="HISTONE-LYSINE N-METHYLTRANSFERASE KMT5B"/>
    <property type="match status" value="1"/>
</dbReference>
<keyword evidence="11" id="KW-0804">Transcription</keyword>
<accession>A0A9R1SV69</accession>
<dbReference type="FunFam" id="2.170.270.10:FF:000006">
    <property type="entry name" value="Histone-lysine N-methyltransferase"/>
    <property type="match status" value="1"/>
</dbReference>
<feature type="region of interest" description="Disordered" evidence="16">
    <location>
        <begin position="522"/>
        <end position="590"/>
    </location>
</feature>
<keyword evidence="19" id="KW-1185">Reference proteome</keyword>
<feature type="region of interest" description="Disordered" evidence="16">
    <location>
        <begin position="885"/>
        <end position="922"/>
    </location>
</feature>
<feature type="compositionally biased region" description="Polar residues" evidence="16">
    <location>
        <begin position="803"/>
        <end position="812"/>
    </location>
</feature>
<dbReference type="InterPro" id="IPR039977">
    <property type="entry name" value="Suv4-20/Set9"/>
</dbReference>
<dbReference type="PANTHER" id="PTHR12977">
    <property type="entry name" value="SUPPRESSOR OF VARIEGATION 4-20-RELATED"/>
    <property type="match status" value="1"/>
</dbReference>
<dbReference type="EMBL" id="GBYB01009144">
    <property type="protein sequence ID" value="JAG78911.1"/>
    <property type="molecule type" value="Transcribed_RNA"/>
</dbReference>
<keyword evidence="10" id="KW-0805">Transcription regulation</keyword>
<dbReference type="GeneID" id="105263324"/>
<feature type="compositionally biased region" description="Basic residues" evidence="16">
    <location>
        <begin position="891"/>
        <end position="909"/>
    </location>
</feature>
<dbReference type="FunFam" id="1.10.10.1700:FF:000001">
    <property type="entry name" value="Histone-lysine N-methyltransferase"/>
    <property type="match status" value="1"/>
</dbReference>
<evidence type="ECO:0000256" key="1">
    <source>
        <dbReference type="ARBA" id="ARBA00004123"/>
    </source>
</evidence>
<evidence type="ECO:0000313" key="19">
    <source>
        <dbReference type="Proteomes" id="UP000694866"/>
    </source>
</evidence>
<keyword evidence="7" id="KW-0808">Transferase</keyword>
<gene>
    <name evidence="18 20" type="primary">Hmt4-20</name>
    <name evidence="18" type="ORF">g.19992</name>
</gene>
<dbReference type="EC" id="2.1.1.362" evidence="3"/>
<name>A0A0C9QZB9_9HYME</name>
<evidence type="ECO:0000256" key="6">
    <source>
        <dbReference type="ARBA" id="ARBA00022603"/>
    </source>
</evidence>
<reference evidence="18" key="1">
    <citation type="submission" date="2015-01" db="EMBL/GenBank/DDBJ databases">
        <title>Transcriptome Assembly of Fopius arisanus.</title>
        <authorList>
            <person name="Geib S."/>
        </authorList>
    </citation>
    <scope>NUCLEOTIDE SEQUENCE</scope>
</reference>
<feature type="compositionally biased region" description="Basic and acidic residues" evidence="16">
    <location>
        <begin position="787"/>
        <end position="800"/>
    </location>
</feature>
<evidence type="ECO:0000256" key="14">
    <source>
        <dbReference type="ARBA" id="ARBA00052814"/>
    </source>
</evidence>
<comment type="subcellular location">
    <subcellularLocation>
        <location evidence="2">Chromosome</location>
    </subcellularLocation>
    <subcellularLocation>
        <location evidence="1">Nucleus</location>
    </subcellularLocation>
</comment>
<keyword evidence="6" id="KW-0489">Methyltransferase</keyword>
<feature type="compositionally biased region" description="Acidic residues" evidence="16">
    <location>
        <begin position="756"/>
        <end position="765"/>
    </location>
</feature>
<dbReference type="Gene3D" id="2.170.270.10">
    <property type="entry name" value="SET domain"/>
    <property type="match status" value="1"/>
</dbReference>
<reference evidence="20" key="2">
    <citation type="submission" date="2025-04" db="UniProtKB">
        <authorList>
            <consortium name="RefSeq"/>
        </authorList>
    </citation>
    <scope>IDENTIFICATION</scope>
    <source>
        <strain evidence="20">USDA-PBARC FA_bdor</strain>
        <tissue evidence="20">Whole organism</tissue>
    </source>
</reference>
<proteinExistence type="predicted"/>
<evidence type="ECO:0000256" key="13">
    <source>
        <dbReference type="ARBA" id="ARBA00051837"/>
    </source>
</evidence>
<keyword evidence="12" id="KW-0539">Nucleus</keyword>
<dbReference type="CDD" id="cd19186">
    <property type="entry name" value="SET_Suv4-20"/>
    <property type="match status" value="1"/>
</dbReference>
<feature type="compositionally biased region" description="Basic and acidic residues" evidence="16">
    <location>
        <begin position="766"/>
        <end position="775"/>
    </location>
</feature>
<dbReference type="InterPro" id="IPR046341">
    <property type="entry name" value="SET_dom_sf"/>
</dbReference>
<keyword evidence="4" id="KW-0158">Chromosome</keyword>
<evidence type="ECO:0000256" key="5">
    <source>
        <dbReference type="ARBA" id="ARBA00022491"/>
    </source>
</evidence>
<dbReference type="Proteomes" id="UP000694866">
    <property type="component" value="Unplaced"/>
</dbReference>
<dbReference type="PROSITE" id="PS50280">
    <property type="entry name" value="SET"/>
    <property type="match status" value="1"/>
</dbReference>
<comment type="catalytic activity">
    <reaction evidence="13">
        <text>N(6)-methyl-L-lysyl(20)-[histone H4] + S-adenosyl-L-methionine = N(6),N(6)-dimethyl-L-lysyl(20)-[histone H4] + S-adenosyl-L-homocysteine + H(+)</text>
        <dbReference type="Rhea" id="RHEA:60348"/>
        <dbReference type="Rhea" id="RHEA-COMP:15555"/>
        <dbReference type="Rhea" id="RHEA-COMP:15556"/>
        <dbReference type="ChEBI" id="CHEBI:15378"/>
        <dbReference type="ChEBI" id="CHEBI:57856"/>
        <dbReference type="ChEBI" id="CHEBI:59789"/>
        <dbReference type="ChEBI" id="CHEBI:61929"/>
        <dbReference type="ChEBI" id="CHEBI:61976"/>
        <dbReference type="EC" id="2.1.1.362"/>
    </reaction>
</comment>
<dbReference type="InterPro" id="IPR025790">
    <property type="entry name" value="Suv4-20_animal"/>
</dbReference>
<dbReference type="GO" id="GO:0005634">
    <property type="term" value="C:nucleus"/>
    <property type="evidence" value="ECO:0007669"/>
    <property type="project" value="UniProtKB-SubCell"/>
</dbReference>
<accession>A0A0C9QZB9</accession>
<evidence type="ECO:0000256" key="11">
    <source>
        <dbReference type="ARBA" id="ARBA00023163"/>
    </source>
</evidence>
<evidence type="ECO:0000256" key="2">
    <source>
        <dbReference type="ARBA" id="ARBA00004286"/>
    </source>
</evidence>
<dbReference type="RefSeq" id="XP_011297760.1">
    <property type="nucleotide sequence ID" value="XM_011299458.1"/>
</dbReference>
<keyword evidence="9" id="KW-0156">Chromatin regulator</keyword>
<feature type="domain" description="SET" evidence="17">
    <location>
        <begin position="143"/>
        <end position="254"/>
    </location>
</feature>
<feature type="compositionally biased region" description="Basic and acidic residues" evidence="16">
    <location>
        <begin position="415"/>
        <end position="473"/>
    </location>
</feature>
<keyword evidence="5" id="KW-0678">Repressor</keyword>
<protein>
    <recommendedName>
        <fullName evidence="15">Histone-lysine N-methyltransferase Suv4-20</fullName>
        <ecNumber evidence="3">2.1.1.362</ecNumber>
    </recommendedName>
</protein>
<dbReference type="OrthoDB" id="6627536at2759"/>
<evidence type="ECO:0000256" key="15">
    <source>
        <dbReference type="ARBA" id="ARBA00071597"/>
    </source>
</evidence>
<evidence type="ECO:0000256" key="10">
    <source>
        <dbReference type="ARBA" id="ARBA00023015"/>
    </source>
</evidence>
<comment type="catalytic activity">
    <reaction evidence="14">
        <text>N(6),N(6)-dimethyl-L-lysyl(20)-[histone H4] + S-adenosyl-L-methionine = N(6),N(6),N(6)-trimethyl-L-lysyl(20)-[histone H4] + S-adenosyl-L-homocysteine + H(+)</text>
        <dbReference type="Rhea" id="RHEA:61992"/>
        <dbReference type="Rhea" id="RHEA-COMP:15556"/>
        <dbReference type="Rhea" id="RHEA-COMP:15998"/>
        <dbReference type="ChEBI" id="CHEBI:15378"/>
        <dbReference type="ChEBI" id="CHEBI:57856"/>
        <dbReference type="ChEBI" id="CHEBI:59789"/>
        <dbReference type="ChEBI" id="CHEBI:61961"/>
        <dbReference type="ChEBI" id="CHEBI:61976"/>
    </reaction>
</comment>
<feature type="compositionally biased region" description="Basic and acidic residues" evidence="16">
    <location>
        <begin position="633"/>
        <end position="663"/>
    </location>
</feature>
<evidence type="ECO:0000256" key="9">
    <source>
        <dbReference type="ARBA" id="ARBA00022853"/>
    </source>
</evidence>
<dbReference type="SMART" id="SM00317">
    <property type="entry name" value="SET"/>
    <property type="match status" value="1"/>
</dbReference>
<evidence type="ECO:0000313" key="18">
    <source>
        <dbReference type="EMBL" id="JAG78911.1"/>
    </source>
</evidence>
<dbReference type="GO" id="GO:0032259">
    <property type="term" value="P:methylation"/>
    <property type="evidence" value="ECO:0007669"/>
    <property type="project" value="UniProtKB-KW"/>
</dbReference>